<dbReference type="Proteomes" id="UP001211065">
    <property type="component" value="Unassembled WGS sequence"/>
</dbReference>
<feature type="compositionally biased region" description="Polar residues" evidence="1">
    <location>
        <begin position="43"/>
        <end position="67"/>
    </location>
</feature>
<dbReference type="EMBL" id="JADGJW010000940">
    <property type="protein sequence ID" value="KAJ3209461.1"/>
    <property type="molecule type" value="Genomic_DNA"/>
</dbReference>
<evidence type="ECO:0000313" key="2">
    <source>
        <dbReference type="EMBL" id="KAJ3209461.1"/>
    </source>
</evidence>
<evidence type="ECO:0000313" key="3">
    <source>
        <dbReference type="Proteomes" id="UP001211065"/>
    </source>
</evidence>
<feature type="region of interest" description="Disordered" evidence="1">
    <location>
        <begin position="1"/>
        <end position="157"/>
    </location>
</feature>
<name>A0AAD5TVA3_9FUNG</name>
<gene>
    <name evidence="2" type="ORF">HK099_008510</name>
</gene>
<sequence>MKNWLKDIRAGKKLKKTSGPKVKSSLPTKEEYVKTKTTVVTSRPASSKGSRQPSTTKESPVILSSSNHDIRIVETLSPTGKVIKKETVVTQNQRSRENSAKRGPTSPLGSIEEVNKKSSKTTSTSSPLTSKISSKVTSTTTTTKTTFQSPTPKPQKN</sequence>
<proteinExistence type="predicted"/>
<evidence type="ECO:0000256" key="1">
    <source>
        <dbReference type="SAM" id="MobiDB-lite"/>
    </source>
</evidence>
<comment type="caution">
    <text evidence="2">The sequence shown here is derived from an EMBL/GenBank/DDBJ whole genome shotgun (WGS) entry which is preliminary data.</text>
</comment>
<reference evidence="2" key="1">
    <citation type="submission" date="2020-05" db="EMBL/GenBank/DDBJ databases">
        <title>Phylogenomic resolution of chytrid fungi.</title>
        <authorList>
            <person name="Stajich J.E."/>
            <person name="Amses K."/>
            <person name="Simmons R."/>
            <person name="Seto K."/>
            <person name="Myers J."/>
            <person name="Bonds A."/>
            <person name="Quandt C.A."/>
            <person name="Barry K."/>
            <person name="Liu P."/>
            <person name="Grigoriev I."/>
            <person name="Longcore J.E."/>
            <person name="James T.Y."/>
        </authorList>
    </citation>
    <scope>NUCLEOTIDE SEQUENCE</scope>
    <source>
        <strain evidence="2">JEL0476</strain>
    </source>
</reference>
<protein>
    <submittedName>
        <fullName evidence="2">Uncharacterized protein</fullName>
    </submittedName>
</protein>
<organism evidence="2 3">
    <name type="scientific">Clydaea vesicula</name>
    <dbReference type="NCBI Taxonomy" id="447962"/>
    <lineage>
        <taxon>Eukaryota</taxon>
        <taxon>Fungi</taxon>
        <taxon>Fungi incertae sedis</taxon>
        <taxon>Chytridiomycota</taxon>
        <taxon>Chytridiomycota incertae sedis</taxon>
        <taxon>Chytridiomycetes</taxon>
        <taxon>Lobulomycetales</taxon>
        <taxon>Lobulomycetaceae</taxon>
        <taxon>Clydaea</taxon>
    </lineage>
</organism>
<feature type="compositionally biased region" description="Low complexity" evidence="1">
    <location>
        <begin position="120"/>
        <end position="150"/>
    </location>
</feature>
<dbReference type="AlphaFoldDB" id="A0AAD5TVA3"/>
<keyword evidence="3" id="KW-1185">Reference proteome</keyword>
<feature type="compositionally biased region" description="Basic and acidic residues" evidence="1">
    <location>
        <begin position="1"/>
        <end position="10"/>
    </location>
</feature>
<accession>A0AAD5TVA3</accession>